<keyword evidence="3" id="KW-1185">Reference proteome</keyword>
<protein>
    <recommendedName>
        <fullName evidence="4">F-box domain-containing protein</fullName>
    </recommendedName>
</protein>
<feature type="region of interest" description="Disordered" evidence="1">
    <location>
        <begin position="512"/>
        <end position="534"/>
    </location>
</feature>
<dbReference type="EMBL" id="HE797085">
    <property type="protein sequence ID" value="CCM02545.1"/>
    <property type="molecule type" value="Genomic_DNA"/>
</dbReference>
<accession>J4GPL0</accession>
<evidence type="ECO:0000313" key="3">
    <source>
        <dbReference type="Proteomes" id="UP000006352"/>
    </source>
</evidence>
<sequence length="534" mass="59220">MSRIAGPARQAGSKRLTSIPVDVYMLILDELLHDVQSSIAERKAILTRLNLVCRLFSALVAPKLFATMAFLGTPSKGTQVRIRQARKLWMNQLAKGDETACMLGAFVREVQFSDWIPLHDLDQYSLSRQDLPRYLQLVPLFPNLRVLHLVRTPVAPPLLHAVAGLESLDVLCIRHCSFAVPTPAASLPSAPLMRLSKFEVTAADGVEPYVQALASLAGTPALRSLSTTEWPIAHAVIAKDTVTALRDLDVPFLPRAAPTLFAFLNRTPTLVDLSVVGVDGSEALDAGEHVVRCSDALQSTALPHLKSLRCPLYLLASFLRGQAISRLSLVDPSDWFGPSLSADERLLAPLKQCDLRELELPAWILYNTPMERLAPKLSRLSVCFPIHTFSMPPELIVQELCALKHKLPLQSLELHFVDTVWKLNLPLQHRMIVKHLSRAFPTARKFSLIDAIEWHAESGSSEWRPIVRGRESVKALLLLEQEAIWDVMQVADFGGTLLALFERDEITPALARRLSQERRPGRPQLDGAGGSTRL</sequence>
<evidence type="ECO:0000313" key="2">
    <source>
        <dbReference type="EMBL" id="CCM02545.1"/>
    </source>
</evidence>
<organism evidence="2 3">
    <name type="scientific">Fibroporia radiculosa</name>
    <dbReference type="NCBI Taxonomy" id="599839"/>
    <lineage>
        <taxon>Eukaryota</taxon>
        <taxon>Fungi</taxon>
        <taxon>Dikarya</taxon>
        <taxon>Basidiomycota</taxon>
        <taxon>Agaricomycotina</taxon>
        <taxon>Agaricomycetes</taxon>
        <taxon>Polyporales</taxon>
        <taxon>Fibroporiaceae</taxon>
        <taxon>Fibroporia</taxon>
    </lineage>
</organism>
<evidence type="ECO:0000256" key="1">
    <source>
        <dbReference type="SAM" id="MobiDB-lite"/>
    </source>
</evidence>
<evidence type="ECO:0008006" key="4">
    <source>
        <dbReference type="Google" id="ProtNLM"/>
    </source>
</evidence>
<gene>
    <name evidence="2" type="ORF">FIBRA_04647</name>
</gene>
<dbReference type="HOGENOM" id="CLU_510006_0_0_1"/>
<reference evidence="2 3" key="1">
    <citation type="journal article" date="2012" name="Appl. Environ. Microbiol.">
        <title>Short-read sequencing for genomic analysis of the brown rot fungus Fibroporia radiculosa.</title>
        <authorList>
            <person name="Tang J.D."/>
            <person name="Perkins A.D."/>
            <person name="Sonstegard T.S."/>
            <person name="Schroeder S.G."/>
            <person name="Burgess S.C."/>
            <person name="Diehl S.V."/>
        </authorList>
    </citation>
    <scope>NUCLEOTIDE SEQUENCE [LARGE SCALE GENOMIC DNA]</scope>
    <source>
        <strain evidence="2 3">TFFH 294</strain>
    </source>
</reference>
<name>J4GPL0_9APHY</name>
<dbReference type="GeneID" id="24097456"/>
<dbReference type="InParanoid" id="J4GPL0"/>
<dbReference type="AlphaFoldDB" id="J4GPL0"/>
<dbReference type="RefSeq" id="XP_012181828.1">
    <property type="nucleotide sequence ID" value="XM_012326438.1"/>
</dbReference>
<proteinExistence type="predicted"/>
<dbReference type="OrthoDB" id="3256662at2759"/>
<dbReference type="Proteomes" id="UP000006352">
    <property type="component" value="Unassembled WGS sequence"/>
</dbReference>